<proteinExistence type="predicted"/>
<evidence type="ECO:0000313" key="2">
    <source>
        <dbReference type="EMBL" id="MDY0854254.1"/>
    </source>
</evidence>
<evidence type="ECO:0000256" key="1">
    <source>
        <dbReference type="SAM" id="Phobius"/>
    </source>
</evidence>
<evidence type="ECO:0000313" key="3">
    <source>
        <dbReference type="Proteomes" id="UP001274571"/>
    </source>
</evidence>
<reference evidence="2" key="1">
    <citation type="submission" date="2023-11" db="EMBL/GenBank/DDBJ databases">
        <title>Genome Sequence of Bacillus thuringiensis stain BLB 30AF.</title>
        <authorList>
            <person name="Farhat A."/>
        </authorList>
    </citation>
    <scope>NUCLEOTIDE SEQUENCE</scope>
    <source>
        <strain evidence="2">BLB30AF</strain>
    </source>
</reference>
<protein>
    <submittedName>
        <fullName evidence="2">Uncharacterized protein</fullName>
    </submittedName>
</protein>
<dbReference type="RefSeq" id="WP_320483536.1">
    <property type="nucleotide sequence ID" value="NZ_JAXCMD010000010.1"/>
</dbReference>
<feature type="non-terminal residue" evidence="2">
    <location>
        <position position="1"/>
    </location>
</feature>
<gene>
    <name evidence="2" type="ORF">SOH20_25650</name>
</gene>
<sequence>GRIFFRYASENLHLLFLLLHSVTAVKIILAQLFLAREMASPSLHTQKQVFFSIGLIFPVWVFLPIPLFGGWAKTP</sequence>
<keyword evidence="1" id="KW-0472">Membrane</keyword>
<keyword evidence="1" id="KW-1133">Transmembrane helix</keyword>
<feature type="transmembrane region" description="Helical" evidence="1">
    <location>
        <begin position="49"/>
        <end position="72"/>
    </location>
</feature>
<accession>A0AAW9GG51</accession>
<name>A0AAW9GG51_BACTU</name>
<dbReference type="Proteomes" id="UP001274571">
    <property type="component" value="Unassembled WGS sequence"/>
</dbReference>
<dbReference type="EMBL" id="JAXCMD010000010">
    <property type="protein sequence ID" value="MDY0854254.1"/>
    <property type="molecule type" value="Genomic_DNA"/>
</dbReference>
<organism evidence="2 3">
    <name type="scientific">Bacillus thuringiensis</name>
    <dbReference type="NCBI Taxonomy" id="1428"/>
    <lineage>
        <taxon>Bacteria</taxon>
        <taxon>Bacillati</taxon>
        <taxon>Bacillota</taxon>
        <taxon>Bacilli</taxon>
        <taxon>Bacillales</taxon>
        <taxon>Bacillaceae</taxon>
        <taxon>Bacillus</taxon>
        <taxon>Bacillus cereus group</taxon>
    </lineage>
</organism>
<dbReference type="AlphaFoldDB" id="A0AAW9GG51"/>
<keyword evidence="1" id="KW-0812">Transmembrane</keyword>
<comment type="caution">
    <text evidence="2">The sequence shown here is derived from an EMBL/GenBank/DDBJ whole genome shotgun (WGS) entry which is preliminary data.</text>
</comment>
<feature type="transmembrane region" description="Helical" evidence="1">
    <location>
        <begin position="12"/>
        <end position="34"/>
    </location>
</feature>